<dbReference type="Gene3D" id="1.10.3730.10">
    <property type="entry name" value="ProC C-terminal domain-like"/>
    <property type="match status" value="1"/>
</dbReference>
<feature type="domain" description="Pyrroline-5-carboxylate reductase dimerisation" evidence="4">
    <location>
        <begin position="154"/>
        <end position="254"/>
    </location>
</feature>
<name>A0ABM7SDW1_9HELI</name>
<gene>
    <name evidence="3 5" type="primary">proC</name>
    <name evidence="5" type="ORF">NHP190012_05990</name>
</gene>
<dbReference type="InterPro" id="IPR008927">
    <property type="entry name" value="6-PGluconate_DH-like_C_sf"/>
</dbReference>
<evidence type="ECO:0000256" key="3">
    <source>
        <dbReference type="HAMAP-Rule" id="MF_01925"/>
    </source>
</evidence>
<evidence type="ECO:0000259" key="4">
    <source>
        <dbReference type="Pfam" id="PF14748"/>
    </source>
</evidence>
<dbReference type="Gene3D" id="3.40.50.720">
    <property type="entry name" value="NAD(P)-binding Rossmann-like Domain"/>
    <property type="match status" value="1"/>
</dbReference>
<evidence type="ECO:0000313" key="6">
    <source>
        <dbReference type="Proteomes" id="UP000826146"/>
    </source>
</evidence>
<dbReference type="HAMAP" id="MF_01925">
    <property type="entry name" value="P5C_reductase"/>
    <property type="match status" value="1"/>
</dbReference>
<keyword evidence="3" id="KW-0521">NADP</keyword>
<accession>A0ABM7SDW1</accession>
<reference evidence="5 6" key="1">
    <citation type="submission" date="2021-07" db="EMBL/GenBank/DDBJ databases">
        <title>Novel Helicobacter sp. Isolated from a cat.</title>
        <authorList>
            <person name="Rimbara E."/>
            <person name="Suzuki M."/>
        </authorList>
    </citation>
    <scope>NUCLEOTIDE SEQUENCE [LARGE SCALE GENOMIC DNA]</scope>
    <source>
        <strain evidence="6">NHP19-012</strain>
    </source>
</reference>
<keyword evidence="2 3" id="KW-0560">Oxidoreductase</keyword>
<dbReference type="Proteomes" id="UP000826146">
    <property type="component" value="Chromosome"/>
</dbReference>
<comment type="function">
    <text evidence="3">Catalyzes the reduction of 1-pyrroline-5-carboxylate (PCA) to L-proline.</text>
</comment>
<proteinExistence type="inferred from homology"/>
<keyword evidence="6" id="KW-1185">Reference proteome</keyword>
<keyword evidence="3" id="KW-0028">Amino-acid biosynthesis</keyword>
<keyword evidence="3" id="KW-0641">Proline biosynthesis</keyword>
<comment type="catalytic activity">
    <reaction evidence="3">
        <text>L-proline + NAD(+) = (S)-1-pyrroline-5-carboxylate + NADH + 2 H(+)</text>
        <dbReference type="Rhea" id="RHEA:14105"/>
        <dbReference type="ChEBI" id="CHEBI:15378"/>
        <dbReference type="ChEBI" id="CHEBI:17388"/>
        <dbReference type="ChEBI" id="CHEBI:57540"/>
        <dbReference type="ChEBI" id="CHEBI:57945"/>
        <dbReference type="ChEBI" id="CHEBI:60039"/>
        <dbReference type="EC" id="1.5.1.2"/>
    </reaction>
</comment>
<comment type="subcellular location">
    <subcellularLocation>
        <location evidence="3">Cytoplasm</location>
    </subcellularLocation>
</comment>
<dbReference type="RefSeq" id="WP_221272374.1">
    <property type="nucleotide sequence ID" value="NZ_AP024819.1"/>
</dbReference>
<dbReference type="EMBL" id="AP024819">
    <property type="protein sequence ID" value="BCZ18957.1"/>
    <property type="molecule type" value="Genomic_DNA"/>
</dbReference>
<dbReference type="InterPro" id="IPR029036">
    <property type="entry name" value="P5CR_dimer"/>
</dbReference>
<dbReference type="Pfam" id="PF14748">
    <property type="entry name" value="P5CR_dimer"/>
    <property type="match status" value="1"/>
</dbReference>
<dbReference type="InterPro" id="IPR000304">
    <property type="entry name" value="Pyrroline-COOH_reductase"/>
</dbReference>
<dbReference type="PROSITE" id="PS00521">
    <property type="entry name" value="P5CR"/>
    <property type="match status" value="1"/>
</dbReference>
<evidence type="ECO:0000256" key="2">
    <source>
        <dbReference type="ARBA" id="ARBA00023002"/>
    </source>
</evidence>
<comment type="catalytic activity">
    <reaction evidence="3">
        <text>L-proline + NADP(+) = (S)-1-pyrroline-5-carboxylate + NADPH + 2 H(+)</text>
        <dbReference type="Rhea" id="RHEA:14109"/>
        <dbReference type="ChEBI" id="CHEBI:15378"/>
        <dbReference type="ChEBI" id="CHEBI:17388"/>
        <dbReference type="ChEBI" id="CHEBI:57783"/>
        <dbReference type="ChEBI" id="CHEBI:58349"/>
        <dbReference type="ChEBI" id="CHEBI:60039"/>
        <dbReference type="EC" id="1.5.1.2"/>
    </reaction>
</comment>
<dbReference type="InterPro" id="IPR053790">
    <property type="entry name" value="P5CR-like_CS"/>
</dbReference>
<dbReference type="SUPFAM" id="SSF51735">
    <property type="entry name" value="NAD(P)-binding Rossmann-fold domains"/>
    <property type="match status" value="1"/>
</dbReference>
<dbReference type="SUPFAM" id="SSF48179">
    <property type="entry name" value="6-phosphogluconate dehydrogenase C-terminal domain-like"/>
    <property type="match status" value="1"/>
</dbReference>
<organism evidence="5 6">
    <name type="scientific">Helicobacter gastrofelis</name>
    <dbReference type="NCBI Taxonomy" id="2849642"/>
    <lineage>
        <taxon>Bacteria</taxon>
        <taxon>Pseudomonadati</taxon>
        <taxon>Campylobacterota</taxon>
        <taxon>Epsilonproteobacteria</taxon>
        <taxon>Campylobacterales</taxon>
        <taxon>Helicobacteraceae</taxon>
        <taxon>Helicobacter</taxon>
    </lineage>
</organism>
<dbReference type="PANTHER" id="PTHR11645">
    <property type="entry name" value="PYRROLINE-5-CARBOXYLATE REDUCTASE"/>
    <property type="match status" value="1"/>
</dbReference>
<dbReference type="PIRSF" id="PIRSF000193">
    <property type="entry name" value="Pyrrol-5-carb_rd"/>
    <property type="match status" value="1"/>
</dbReference>
<sequence length="257" mass="27363">MTSKILFIGYGQITKAILKGMQGALVGRVVSIVGKDPSKIAPFLKQEGLDFVNLQACDKSIDITDSVVFLTLKSHALSAFTYIGQASAVLSALAGMSLEILKAHLQAPHFVRFMPNVAAFLGLSATTYYSPNPTPKELIDLLASFGTVVQVDKEELVNASMVTNGSVLAFLSLFTQALIDSGVRAGLKHTQAEELIIQSFKGFSALLATQSPQEISQNICTPAGATIEGLSVLEEKGVRGAIMQACHAIAQRYKSKS</sequence>
<comment type="pathway">
    <text evidence="3">Amino-acid biosynthesis; L-proline biosynthesis; L-proline from L-glutamate 5-semialdehyde: step 1/1.</text>
</comment>
<evidence type="ECO:0000313" key="5">
    <source>
        <dbReference type="EMBL" id="BCZ18957.1"/>
    </source>
</evidence>
<dbReference type="EC" id="1.5.1.2" evidence="3"/>
<evidence type="ECO:0000256" key="1">
    <source>
        <dbReference type="ARBA" id="ARBA00005525"/>
    </source>
</evidence>
<dbReference type="PANTHER" id="PTHR11645:SF0">
    <property type="entry name" value="PYRROLINE-5-CARBOXYLATE REDUCTASE 3"/>
    <property type="match status" value="1"/>
</dbReference>
<keyword evidence="3" id="KW-0963">Cytoplasm</keyword>
<protein>
    <recommendedName>
        <fullName evidence="3">Pyrroline-5-carboxylate reductase</fullName>
        <shortName evidence="3">P5C reductase</shortName>
        <shortName evidence="3">P5CR</shortName>
        <ecNumber evidence="3">1.5.1.2</ecNumber>
    </recommendedName>
    <alternativeName>
        <fullName evidence="3">PCA reductase</fullName>
    </alternativeName>
</protein>
<dbReference type="InterPro" id="IPR036291">
    <property type="entry name" value="NAD(P)-bd_dom_sf"/>
</dbReference>
<comment type="similarity">
    <text evidence="1 3">Belongs to the pyrroline-5-carboxylate reductase family.</text>
</comment>